<dbReference type="EMBL" id="MAPZ01000033">
    <property type="protein sequence ID" value="OBY09386.1"/>
    <property type="molecule type" value="Genomic_DNA"/>
</dbReference>
<comment type="caution">
    <text evidence="2">The sequence shown here is derived from an EMBL/GenBank/DDBJ whole genome shotgun (WGS) entry which is preliminary data.</text>
</comment>
<evidence type="ECO:0000313" key="2">
    <source>
        <dbReference type="EMBL" id="OBY09386.1"/>
    </source>
</evidence>
<dbReference type="GeneID" id="42776123"/>
<proteinExistence type="predicted"/>
<organism evidence="2 3">
    <name type="scientific">Clostridium paraputrificum</name>
    <dbReference type="NCBI Taxonomy" id="29363"/>
    <lineage>
        <taxon>Bacteria</taxon>
        <taxon>Bacillati</taxon>
        <taxon>Bacillota</taxon>
        <taxon>Clostridia</taxon>
        <taxon>Eubacteriales</taxon>
        <taxon>Clostridiaceae</taxon>
        <taxon>Clostridium</taxon>
    </lineage>
</organism>
<feature type="transmembrane region" description="Helical" evidence="1">
    <location>
        <begin position="6"/>
        <end position="29"/>
    </location>
</feature>
<feature type="transmembrane region" description="Helical" evidence="1">
    <location>
        <begin position="49"/>
        <end position="67"/>
    </location>
</feature>
<keyword evidence="1" id="KW-0472">Membrane</keyword>
<dbReference type="eggNOG" id="COG5658">
    <property type="taxonomic scope" value="Bacteria"/>
</dbReference>
<evidence type="ECO:0000313" key="3">
    <source>
        <dbReference type="Proteomes" id="UP000092714"/>
    </source>
</evidence>
<gene>
    <name evidence="2" type="ORF">CP373A1_15780</name>
</gene>
<evidence type="ECO:0000256" key="1">
    <source>
        <dbReference type="SAM" id="Phobius"/>
    </source>
</evidence>
<dbReference type="RefSeq" id="WP_034866305.1">
    <property type="nucleotide sequence ID" value="NZ_CABJAZ010000002.1"/>
</dbReference>
<dbReference type="Proteomes" id="UP000092714">
    <property type="component" value="Unassembled WGS sequence"/>
</dbReference>
<sequence>MVGFIVSAILIIGGVIMYLFPSKNSNWVYGYRTRLSMKNQDTWKVSQKIGGFSMIVFGIIFLIITLVLELFLENLFDEFLVIILLIGSILMLIFDEMYLRKIFNRDGSRK</sequence>
<dbReference type="InterPro" id="IPR025962">
    <property type="entry name" value="SdpI/YhfL"/>
</dbReference>
<dbReference type="Pfam" id="PF13630">
    <property type="entry name" value="SdpI"/>
    <property type="match status" value="1"/>
</dbReference>
<keyword evidence="3" id="KW-1185">Reference proteome</keyword>
<reference evidence="2 3" key="1">
    <citation type="submission" date="2016-06" db="EMBL/GenBank/DDBJ databases">
        <authorList>
            <person name="Kjaerup R.B."/>
            <person name="Dalgaard T.S."/>
            <person name="Juul-Madsen H.R."/>
        </authorList>
    </citation>
    <scope>NUCLEOTIDE SEQUENCE [LARGE SCALE GENOMIC DNA]</scope>
    <source>
        <strain evidence="2 3">373-A1</strain>
    </source>
</reference>
<protein>
    <recommendedName>
        <fullName evidence="4">SdpI/YhfL protein family protein</fullName>
    </recommendedName>
</protein>
<name>A0A174H2Y5_9CLOT</name>
<feature type="transmembrane region" description="Helical" evidence="1">
    <location>
        <begin position="79"/>
        <end position="99"/>
    </location>
</feature>
<evidence type="ECO:0008006" key="4">
    <source>
        <dbReference type="Google" id="ProtNLM"/>
    </source>
</evidence>
<dbReference type="AlphaFoldDB" id="A0A174H2Y5"/>
<accession>A0A174H2Y5</accession>
<keyword evidence="1" id="KW-1133">Transmembrane helix</keyword>
<keyword evidence="1" id="KW-0812">Transmembrane</keyword>